<gene>
    <name evidence="1" type="ORF">C8E03_108177</name>
</gene>
<protein>
    <submittedName>
        <fullName evidence="1">Uncharacterized protein</fullName>
    </submittedName>
</protein>
<proteinExistence type="predicted"/>
<reference evidence="1 2" key="1">
    <citation type="submission" date="2018-05" db="EMBL/GenBank/DDBJ databases">
        <title>Genomic Encyclopedia of Type Strains, Phase IV (KMG-IV): sequencing the most valuable type-strain genomes for metagenomic binning, comparative biology and taxonomic classification.</title>
        <authorList>
            <person name="Goeker M."/>
        </authorList>
    </citation>
    <scope>NUCLEOTIDE SEQUENCE [LARGE SCALE GENOMIC DNA]</scope>
    <source>
        <strain evidence="1 2">DSM 28816</strain>
    </source>
</reference>
<dbReference type="RefSeq" id="WP_110291442.1">
    <property type="nucleotide sequence ID" value="NZ_QICS01000008.1"/>
</dbReference>
<organism evidence="1 2">
    <name type="scientific">Lachnotalea glycerini</name>
    <dbReference type="NCBI Taxonomy" id="1763509"/>
    <lineage>
        <taxon>Bacteria</taxon>
        <taxon>Bacillati</taxon>
        <taxon>Bacillota</taxon>
        <taxon>Clostridia</taxon>
        <taxon>Lachnospirales</taxon>
        <taxon>Lachnospiraceae</taxon>
        <taxon>Lachnotalea</taxon>
    </lineage>
</organism>
<evidence type="ECO:0000313" key="2">
    <source>
        <dbReference type="Proteomes" id="UP000247523"/>
    </source>
</evidence>
<dbReference type="Proteomes" id="UP000247523">
    <property type="component" value="Unassembled WGS sequence"/>
</dbReference>
<comment type="caution">
    <text evidence="1">The sequence shown here is derived from an EMBL/GenBank/DDBJ whole genome shotgun (WGS) entry which is preliminary data.</text>
</comment>
<sequence>MSDTYKAIYKCCLCGKKFPLPKIEIYSDNIEKIISDFQLRSYASGRNYLLHLTEKHRCKDGSLGFADFQGFKKE</sequence>
<dbReference type="EMBL" id="QICS01000008">
    <property type="protein sequence ID" value="PXV88450.1"/>
    <property type="molecule type" value="Genomic_DNA"/>
</dbReference>
<evidence type="ECO:0000313" key="1">
    <source>
        <dbReference type="EMBL" id="PXV88450.1"/>
    </source>
</evidence>
<accession>A0A318EQS8</accession>
<name>A0A318EQS8_9FIRM</name>
<dbReference type="AlphaFoldDB" id="A0A318EQS8"/>